<dbReference type="Pfam" id="PF00571">
    <property type="entry name" value="CBS"/>
    <property type="match status" value="2"/>
</dbReference>
<feature type="domain" description="CBS" evidence="13">
    <location>
        <begin position="94"/>
        <end position="154"/>
    </location>
</feature>
<dbReference type="PROSITE" id="PS51371">
    <property type="entry name" value="CBS"/>
    <property type="match status" value="2"/>
</dbReference>
<dbReference type="SUPFAM" id="SSF54631">
    <property type="entry name" value="CBS-domain pair"/>
    <property type="match status" value="1"/>
</dbReference>
<dbReference type="CDD" id="cd02205">
    <property type="entry name" value="CBS_pair_SF"/>
    <property type="match status" value="1"/>
</dbReference>
<dbReference type="InterPro" id="IPR014743">
    <property type="entry name" value="Cl-channel_core"/>
</dbReference>
<feature type="transmembrane region" description="Helical" evidence="12">
    <location>
        <begin position="42"/>
        <end position="60"/>
    </location>
</feature>
<evidence type="ECO:0000256" key="1">
    <source>
        <dbReference type="ARBA" id="ARBA00004141"/>
    </source>
</evidence>
<evidence type="ECO:0000313" key="14">
    <source>
        <dbReference type="EMBL" id="EEF25007.1"/>
    </source>
</evidence>
<dbReference type="InterPro" id="IPR046342">
    <property type="entry name" value="CBS_dom_sf"/>
</dbReference>
<dbReference type="PANTHER" id="PTHR43427:SF6">
    <property type="entry name" value="CHLORIDE CHANNEL PROTEIN CLC-E"/>
    <property type="match status" value="1"/>
</dbReference>
<dbReference type="InterPro" id="IPR050368">
    <property type="entry name" value="ClC-type_chloride_channel"/>
</dbReference>
<evidence type="ECO:0000256" key="2">
    <source>
        <dbReference type="ARBA" id="ARBA00009476"/>
    </source>
</evidence>
<dbReference type="AlphaFoldDB" id="B9TGK6"/>
<gene>
    <name evidence="14" type="ORF">RCOM_1788690</name>
</gene>
<organism evidence="14 15">
    <name type="scientific">Ricinus communis</name>
    <name type="common">Castor bean</name>
    <dbReference type="NCBI Taxonomy" id="3988"/>
    <lineage>
        <taxon>Eukaryota</taxon>
        <taxon>Viridiplantae</taxon>
        <taxon>Streptophyta</taxon>
        <taxon>Embryophyta</taxon>
        <taxon>Tracheophyta</taxon>
        <taxon>Spermatophyta</taxon>
        <taxon>Magnoliopsida</taxon>
        <taxon>eudicotyledons</taxon>
        <taxon>Gunneridae</taxon>
        <taxon>Pentapetalae</taxon>
        <taxon>rosids</taxon>
        <taxon>fabids</taxon>
        <taxon>Malpighiales</taxon>
        <taxon>Euphorbiaceae</taxon>
        <taxon>Acalyphoideae</taxon>
        <taxon>Acalypheae</taxon>
        <taxon>Ricinus</taxon>
    </lineage>
</organism>
<keyword evidence="8" id="KW-0869">Chloride channel</keyword>
<keyword evidence="5 12" id="KW-1133">Transmembrane helix</keyword>
<keyword evidence="7 12" id="KW-0472">Membrane</keyword>
<evidence type="ECO:0000256" key="6">
    <source>
        <dbReference type="ARBA" id="ARBA00023065"/>
    </source>
</evidence>
<dbReference type="InterPro" id="IPR000644">
    <property type="entry name" value="CBS_dom"/>
</dbReference>
<evidence type="ECO:0000256" key="4">
    <source>
        <dbReference type="ARBA" id="ARBA00022692"/>
    </source>
</evidence>
<sequence length="233" mass="25099">MLHVDPRLAALVGTAAIFAGASRAFLAAVVFAFETTQQVHGLLPLLGACAAAYLVSGLMMRNTIMTEKIIRRGVRVPSDYSADYLDRIAVGDICTREVVTLQAAQNVAQVREWIASGIAEAQHQGFPVVGSDGNVIGIVTRKDLTSAAISPDAIIATLIRRAPLAVQENHSAREAADHMVEADVGRLIVVSNDHSRRIVGIVTRGDLLAAHSRRLRESNNPRRHLSLSLRPYA</sequence>
<dbReference type="EMBL" id="EQ980701">
    <property type="protein sequence ID" value="EEF25007.1"/>
    <property type="molecule type" value="Genomic_DNA"/>
</dbReference>
<dbReference type="Gene3D" id="1.10.3080.10">
    <property type="entry name" value="Clc chloride channel"/>
    <property type="match status" value="1"/>
</dbReference>
<reference evidence="15" key="1">
    <citation type="journal article" date="2010" name="Nat. Biotechnol.">
        <title>Draft genome sequence of the oilseed species Ricinus communis.</title>
        <authorList>
            <person name="Chan A.P."/>
            <person name="Crabtree J."/>
            <person name="Zhao Q."/>
            <person name="Lorenzi H."/>
            <person name="Orvis J."/>
            <person name="Puiu D."/>
            <person name="Melake-Berhan A."/>
            <person name="Jones K.M."/>
            <person name="Redman J."/>
            <person name="Chen G."/>
            <person name="Cahoon E.B."/>
            <person name="Gedil M."/>
            <person name="Stanke M."/>
            <person name="Haas B.J."/>
            <person name="Wortman J.R."/>
            <person name="Fraser-Liggett C.M."/>
            <person name="Ravel J."/>
            <person name="Rabinowicz P.D."/>
        </authorList>
    </citation>
    <scope>NUCLEOTIDE SEQUENCE [LARGE SCALE GENOMIC DNA]</scope>
    <source>
        <strain evidence="15">cv. Hale</strain>
    </source>
</reference>
<comment type="subcellular location">
    <subcellularLocation>
        <location evidence="1">Membrane</location>
        <topology evidence="1">Multi-pass membrane protein</topology>
    </subcellularLocation>
</comment>
<evidence type="ECO:0000256" key="3">
    <source>
        <dbReference type="ARBA" id="ARBA00022448"/>
    </source>
</evidence>
<keyword evidence="6" id="KW-0406">Ion transport</keyword>
<evidence type="ECO:0000256" key="9">
    <source>
        <dbReference type="ARBA" id="ARBA00023214"/>
    </source>
</evidence>
<dbReference type="SMART" id="SM00116">
    <property type="entry name" value="CBS"/>
    <property type="match status" value="2"/>
</dbReference>
<keyword evidence="9" id="KW-0868">Chloride</keyword>
<keyword evidence="4 12" id="KW-0812">Transmembrane</keyword>
<keyword evidence="11" id="KW-0129">CBS domain</keyword>
<accession>B9TGK6</accession>
<evidence type="ECO:0000256" key="12">
    <source>
        <dbReference type="SAM" id="Phobius"/>
    </source>
</evidence>
<keyword evidence="15" id="KW-1185">Reference proteome</keyword>
<evidence type="ECO:0000256" key="11">
    <source>
        <dbReference type="PROSITE-ProRule" id="PRU00703"/>
    </source>
</evidence>
<comment type="similarity">
    <text evidence="2">Belongs to the chloride channel (TC 2.A.49) family.</text>
</comment>
<evidence type="ECO:0000256" key="8">
    <source>
        <dbReference type="ARBA" id="ARBA00023173"/>
    </source>
</evidence>
<dbReference type="PANTHER" id="PTHR43427">
    <property type="entry name" value="CHLORIDE CHANNEL PROTEIN CLC-E"/>
    <property type="match status" value="1"/>
</dbReference>
<dbReference type="GO" id="GO:0034707">
    <property type="term" value="C:chloride channel complex"/>
    <property type="evidence" value="ECO:0007669"/>
    <property type="project" value="UniProtKB-KW"/>
</dbReference>
<keyword evidence="3" id="KW-0813">Transport</keyword>
<name>B9TGK6_RICCO</name>
<dbReference type="Gene3D" id="3.10.580.10">
    <property type="entry name" value="CBS-domain"/>
    <property type="match status" value="2"/>
</dbReference>
<evidence type="ECO:0000256" key="10">
    <source>
        <dbReference type="ARBA" id="ARBA00023303"/>
    </source>
</evidence>
<dbReference type="Proteomes" id="UP000008311">
    <property type="component" value="Unassembled WGS sequence"/>
</dbReference>
<feature type="domain" description="CBS" evidence="13">
    <location>
        <begin position="159"/>
        <end position="218"/>
    </location>
</feature>
<dbReference type="SUPFAM" id="SSF81340">
    <property type="entry name" value="Clc chloride channel"/>
    <property type="match status" value="1"/>
</dbReference>
<dbReference type="Pfam" id="PF00654">
    <property type="entry name" value="Voltage_CLC"/>
    <property type="match status" value="1"/>
</dbReference>
<evidence type="ECO:0000256" key="5">
    <source>
        <dbReference type="ARBA" id="ARBA00022989"/>
    </source>
</evidence>
<dbReference type="InParanoid" id="B9TGK6"/>
<keyword evidence="10" id="KW-0407">Ion channel</keyword>
<proteinExistence type="inferred from homology"/>
<dbReference type="GO" id="GO:0005254">
    <property type="term" value="F:chloride channel activity"/>
    <property type="evidence" value="ECO:0007669"/>
    <property type="project" value="UniProtKB-KW"/>
</dbReference>
<evidence type="ECO:0000259" key="13">
    <source>
        <dbReference type="PROSITE" id="PS51371"/>
    </source>
</evidence>
<dbReference type="InterPro" id="IPR001807">
    <property type="entry name" value="ClC"/>
</dbReference>
<dbReference type="STRING" id="3988.B9TGK6"/>
<protein>
    <submittedName>
        <fullName evidence="14">Voltage-gated clc-type chloride channel, putative</fullName>
    </submittedName>
</protein>
<evidence type="ECO:0000256" key="7">
    <source>
        <dbReference type="ARBA" id="ARBA00023136"/>
    </source>
</evidence>
<evidence type="ECO:0000313" key="15">
    <source>
        <dbReference type="Proteomes" id="UP000008311"/>
    </source>
</evidence>